<dbReference type="EMBL" id="JAINUF010000003">
    <property type="protein sequence ID" value="KAJ8368886.1"/>
    <property type="molecule type" value="Genomic_DNA"/>
</dbReference>
<dbReference type="OrthoDB" id="8731251at2759"/>
<name>A0A9Q1FX86_SYNKA</name>
<evidence type="ECO:0000256" key="1">
    <source>
        <dbReference type="SAM" id="MobiDB-lite"/>
    </source>
</evidence>
<feature type="region of interest" description="Disordered" evidence="1">
    <location>
        <begin position="144"/>
        <end position="165"/>
    </location>
</feature>
<accession>A0A9Q1FX86</accession>
<dbReference type="Proteomes" id="UP001152622">
    <property type="component" value="Chromosome 3"/>
</dbReference>
<dbReference type="AlphaFoldDB" id="A0A9Q1FX86"/>
<gene>
    <name evidence="2" type="ORF">SKAU_G00089140</name>
</gene>
<protein>
    <submittedName>
        <fullName evidence="2">Uncharacterized protein</fullName>
    </submittedName>
</protein>
<keyword evidence="3" id="KW-1185">Reference proteome</keyword>
<comment type="caution">
    <text evidence="2">The sequence shown here is derived from an EMBL/GenBank/DDBJ whole genome shotgun (WGS) entry which is preliminary data.</text>
</comment>
<proteinExistence type="predicted"/>
<organism evidence="2 3">
    <name type="scientific">Synaphobranchus kaupii</name>
    <name type="common">Kaup's arrowtooth eel</name>
    <dbReference type="NCBI Taxonomy" id="118154"/>
    <lineage>
        <taxon>Eukaryota</taxon>
        <taxon>Metazoa</taxon>
        <taxon>Chordata</taxon>
        <taxon>Craniata</taxon>
        <taxon>Vertebrata</taxon>
        <taxon>Euteleostomi</taxon>
        <taxon>Actinopterygii</taxon>
        <taxon>Neopterygii</taxon>
        <taxon>Teleostei</taxon>
        <taxon>Anguilliformes</taxon>
        <taxon>Synaphobranchidae</taxon>
        <taxon>Synaphobranchus</taxon>
    </lineage>
</organism>
<feature type="region of interest" description="Disordered" evidence="1">
    <location>
        <begin position="37"/>
        <end position="57"/>
    </location>
</feature>
<evidence type="ECO:0000313" key="2">
    <source>
        <dbReference type="EMBL" id="KAJ8368886.1"/>
    </source>
</evidence>
<sequence length="165" mass="17359">MLEAVHLGDLLRIWVRPGARFTPSPQRFPRLGHLSRGEPIPGHPPLHKEKRTLPGAPAGFTGIGRVTTLDASRRQSPSLPIRGCEPDSLPNGICTRGGSTRAHALGFCAHRGGSRGPGMGPTLQRHPFSGLVDSAAPVLLTKSGPLGGSHSTPQLQASELGFLPI</sequence>
<evidence type="ECO:0000313" key="3">
    <source>
        <dbReference type="Proteomes" id="UP001152622"/>
    </source>
</evidence>
<reference evidence="2" key="1">
    <citation type="journal article" date="2023" name="Science">
        <title>Genome structures resolve the early diversification of teleost fishes.</title>
        <authorList>
            <person name="Parey E."/>
            <person name="Louis A."/>
            <person name="Montfort J."/>
            <person name="Bouchez O."/>
            <person name="Roques C."/>
            <person name="Iampietro C."/>
            <person name="Lluch J."/>
            <person name="Castinel A."/>
            <person name="Donnadieu C."/>
            <person name="Desvignes T."/>
            <person name="Floi Bucao C."/>
            <person name="Jouanno E."/>
            <person name="Wen M."/>
            <person name="Mejri S."/>
            <person name="Dirks R."/>
            <person name="Jansen H."/>
            <person name="Henkel C."/>
            <person name="Chen W.J."/>
            <person name="Zahm M."/>
            <person name="Cabau C."/>
            <person name="Klopp C."/>
            <person name="Thompson A.W."/>
            <person name="Robinson-Rechavi M."/>
            <person name="Braasch I."/>
            <person name="Lecointre G."/>
            <person name="Bobe J."/>
            <person name="Postlethwait J.H."/>
            <person name="Berthelot C."/>
            <person name="Roest Crollius H."/>
            <person name="Guiguen Y."/>
        </authorList>
    </citation>
    <scope>NUCLEOTIDE SEQUENCE</scope>
    <source>
        <strain evidence="2">WJC10195</strain>
    </source>
</reference>